<proteinExistence type="predicted"/>
<dbReference type="EMBL" id="WIXP02000011">
    <property type="protein sequence ID" value="KAF6203334.1"/>
    <property type="molecule type" value="Genomic_DNA"/>
</dbReference>
<evidence type="ECO:0000256" key="1">
    <source>
        <dbReference type="SAM" id="MobiDB-lite"/>
    </source>
</evidence>
<name>A0A8S9X4B4_APOLU</name>
<feature type="compositionally biased region" description="Basic and acidic residues" evidence="1">
    <location>
        <begin position="1"/>
        <end position="16"/>
    </location>
</feature>
<reference evidence="2" key="1">
    <citation type="journal article" date="2021" name="Mol. Ecol. Resour.">
        <title>Apolygus lucorum genome provides insights into omnivorousness and mesophyll feeding.</title>
        <authorList>
            <person name="Liu Y."/>
            <person name="Liu H."/>
            <person name="Wang H."/>
            <person name="Huang T."/>
            <person name="Liu B."/>
            <person name="Yang B."/>
            <person name="Yin L."/>
            <person name="Li B."/>
            <person name="Zhang Y."/>
            <person name="Zhang S."/>
            <person name="Jiang F."/>
            <person name="Zhang X."/>
            <person name="Ren Y."/>
            <person name="Wang B."/>
            <person name="Wang S."/>
            <person name="Lu Y."/>
            <person name="Wu K."/>
            <person name="Fan W."/>
            <person name="Wang G."/>
        </authorList>
    </citation>
    <scope>NUCLEOTIDE SEQUENCE</scope>
    <source>
        <strain evidence="2">12Hb</strain>
    </source>
</reference>
<gene>
    <name evidence="2" type="ORF">GE061_003752</name>
</gene>
<evidence type="ECO:0000313" key="3">
    <source>
        <dbReference type="Proteomes" id="UP000466442"/>
    </source>
</evidence>
<sequence length="279" mass="30191">MDKTARHQRDLEDVTKVGKTAKQSSSPGFSSPANLCPSSSIPEFFLLLRLYCPFYSQGSSTPVVLLLLRLYCPFYSQGSSTPVVLLLLRLYCPFYSQGSSTPVVLLLLRLYCPFYSQGSSTPVVLLLLCLYCPSTLKAPSPCGTPAPPPLLPLLLSRILHPCGTPAPLPLLPFYSQGSFTLWYSCSSASTAPSTLKAPPPLWFSYFSNSTAPSTLKATEYSCSAAPSAFSPTAPFYSQVLLFFYAFHYSESFLLAPPPTLFSCSSASTAPSPLQTPPPM</sequence>
<feature type="region of interest" description="Disordered" evidence="1">
    <location>
        <begin position="1"/>
        <end position="31"/>
    </location>
</feature>
<dbReference type="Proteomes" id="UP000466442">
    <property type="component" value="Unassembled WGS sequence"/>
</dbReference>
<organism evidence="2 3">
    <name type="scientific">Apolygus lucorum</name>
    <name type="common">Small green plant bug</name>
    <name type="synonym">Lygocoris lucorum</name>
    <dbReference type="NCBI Taxonomy" id="248454"/>
    <lineage>
        <taxon>Eukaryota</taxon>
        <taxon>Metazoa</taxon>
        <taxon>Ecdysozoa</taxon>
        <taxon>Arthropoda</taxon>
        <taxon>Hexapoda</taxon>
        <taxon>Insecta</taxon>
        <taxon>Pterygota</taxon>
        <taxon>Neoptera</taxon>
        <taxon>Paraneoptera</taxon>
        <taxon>Hemiptera</taxon>
        <taxon>Heteroptera</taxon>
        <taxon>Panheteroptera</taxon>
        <taxon>Cimicomorpha</taxon>
        <taxon>Miridae</taxon>
        <taxon>Mirini</taxon>
        <taxon>Apolygus</taxon>
    </lineage>
</organism>
<protein>
    <submittedName>
        <fullName evidence="2">Uncharacterized protein</fullName>
    </submittedName>
</protein>
<keyword evidence="3" id="KW-1185">Reference proteome</keyword>
<evidence type="ECO:0000313" key="2">
    <source>
        <dbReference type="EMBL" id="KAF6203334.1"/>
    </source>
</evidence>
<feature type="compositionally biased region" description="Polar residues" evidence="1">
    <location>
        <begin position="21"/>
        <end position="31"/>
    </location>
</feature>
<accession>A0A8S9X4B4</accession>
<comment type="caution">
    <text evidence="2">The sequence shown here is derived from an EMBL/GenBank/DDBJ whole genome shotgun (WGS) entry which is preliminary data.</text>
</comment>
<dbReference type="AlphaFoldDB" id="A0A8S9X4B4"/>